<evidence type="ECO:0000256" key="5">
    <source>
        <dbReference type="ARBA" id="ARBA00048391"/>
    </source>
</evidence>
<evidence type="ECO:0000313" key="8">
    <source>
        <dbReference type="Proteomes" id="UP000229344"/>
    </source>
</evidence>
<evidence type="ECO:0000313" key="7">
    <source>
        <dbReference type="EMBL" id="PIR84424.1"/>
    </source>
</evidence>
<evidence type="ECO:0000256" key="4">
    <source>
        <dbReference type="ARBA" id="ARBA00022691"/>
    </source>
</evidence>
<dbReference type="EMBL" id="PFBI01000006">
    <property type="protein sequence ID" value="PIR84424.1"/>
    <property type="molecule type" value="Genomic_DNA"/>
</dbReference>
<dbReference type="CDD" id="cd02440">
    <property type="entry name" value="AdoMet_MTases"/>
    <property type="match status" value="1"/>
</dbReference>
<dbReference type="PANTHER" id="PTHR18895">
    <property type="entry name" value="HEMK METHYLTRANSFERASE"/>
    <property type="match status" value="1"/>
</dbReference>
<dbReference type="Pfam" id="PF05175">
    <property type="entry name" value="MTS"/>
    <property type="match status" value="1"/>
</dbReference>
<proteinExistence type="predicted"/>
<dbReference type="PANTHER" id="PTHR18895:SF74">
    <property type="entry name" value="MTRF1L RELEASE FACTOR GLUTAMINE METHYLTRANSFERASE"/>
    <property type="match status" value="1"/>
</dbReference>
<evidence type="ECO:0000259" key="6">
    <source>
        <dbReference type="Pfam" id="PF05175"/>
    </source>
</evidence>
<dbReference type="Proteomes" id="UP000229344">
    <property type="component" value="Unassembled WGS sequence"/>
</dbReference>
<dbReference type="InterPro" id="IPR050320">
    <property type="entry name" value="N5-glutamine_MTase"/>
</dbReference>
<dbReference type="NCBIfam" id="TIGR00536">
    <property type="entry name" value="hemK_fam"/>
    <property type="match status" value="1"/>
</dbReference>
<accession>A0A2H0UDC6</accession>
<dbReference type="Gene3D" id="3.40.50.150">
    <property type="entry name" value="Vaccinia Virus protein VP39"/>
    <property type="match status" value="1"/>
</dbReference>
<dbReference type="GO" id="GO:0003676">
    <property type="term" value="F:nucleic acid binding"/>
    <property type="evidence" value="ECO:0007669"/>
    <property type="project" value="InterPro"/>
</dbReference>
<dbReference type="GO" id="GO:0102559">
    <property type="term" value="F:peptide chain release factor N(5)-glutamine methyltransferase activity"/>
    <property type="evidence" value="ECO:0007669"/>
    <property type="project" value="UniProtKB-EC"/>
</dbReference>
<sequence>MTDEETWILRDKYNGQKCEAFLADVKRLNGGEPLGYIIGYVPFLDTKIFLDSKPLIPRSETEFWTHTVIQDIETKAPHILDLCAGSGCIGIALAKHFDHALVEFAEIEQTHHKTIRRNLEENGIDSTTVPIYGGSLFEEIPTTKQYDLIVSNPPYIDPALDRTESSVRNFEPQVALYGGERGLVLIEQIIAESPQHLTVGGVLYIEHEPEHVEDIERLGATFGFTVEVHPDQYGVKRYSKLTYTSSL</sequence>
<dbReference type="PROSITE" id="PS00092">
    <property type="entry name" value="N6_MTASE"/>
    <property type="match status" value="1"/>
</dbReference>
<organism evidence="7 8">
    <name type="scientific">Candidatus Kaiserbacteria bacterium CG10_big_fil_rev_8_21_14_0_10_47_16</name>
    <dbReference type="NCBI Taxonomy" id="1974608"/>
    <lineage>
        <taxon>Bacteria</taxon>
        <taxon>Candidatus Kaiseribacteriota</taxon>
    </lineage>
</organism>
<name>A0A2H0UDC6_9BACT</name>
<evidence type="ECO:0000256" key="1">
    <source>
        <dbReference type="ARBA" id="ARBA00012771"/>
    </source>
</evidence>
<keyword evidence="3" id="KW-0808">Transferase</keyword>
<evidence type="ECO:0000256" key="3">
    <source>
        <dbReference type="ARBA" id="ARBA00022679"/>
    </source>
</evidence>
<gene>
    <name evidence="7" type="ORF">COU16_02480</name>
</gene>
<dbReference type="SUPFAM" id="SSF53335">
    <property type="entry name" value="S-adenosyl-L-methionine-dependent methyltransferases"/>
    <property type="match status" value="1"/>
</dbReference>
<keyword evidence="2" id="KW-0489">Methyltransferase</keyword>
<dbReference type="AlphaFoldDB" id="A0A2H0UDC6"/>
<dbReference type="InterPro" id="IPR002052">
    <property type="entry name" value="DNA_methylase_N6_adenine_CS"/>
</dbReference>
<evidence type="ECO:0000256" key="2">
    <source>
        <dbReference type="ARBA" id="ARBA00022603"/>
    </source>
</evidence>
<dbReference type="InterPro" id="IPR007848">
    <property type="entry name" value="Small_mtfrase_dom"/>
</dbReference>
<comment type="catalytic activity">
    <reaction evidence="5">
        <text>L-glutaminyl-[peptide chain release factor] + S-adenosyl-L-methionine = N(5)-methyl-L-glutaminyl-[peptide chain release factor] + S-adenosyl-L-homocysteine + H(+)</text>
        <dbReference type="Rhea" id="RHEA:42896"/>
        <dbReference type="Rhea" id="RHEA-COMP:10271"/>
        <dbReference type="Rhea" id="RHEA-COMP:10272"/>
        <dbReference type="ChEBI" id="CHEBI:15378"/>
        <dbReference type="ChEBI" id="CHEBI:30011"/>
        <dbReference type="ChEBI" id="CHEBI:57856"/>
        <dbReference type="ChEBI" id="CHEBI:59789"/>
        <dbReference type="ChEBI" id="CHEBI:61891"/>
        <dbReference type="EC" id="2.1.1.297"/>
    </reaction>
</comment>
<dbReference type="EC" id="2.1.1.297" evidence="1"/>
<reference evidence="8" key="1">
    <citation type="submission" date="2017-09" db="EMBL/GenBank/DDBJ databases">
        <title>Depth-based differentiation of microbial function through sediment-hosted aquifers and enrichment of novel symbionts in the deep terrestrial subsurface.</title>
        <authorList>
            <person name="Probst A.J."/>
            <person name="Ladd B."/>
            <person name="Jarett J.K."/>
            <person name="Geller-Mcgrath D.E."/>
            <person name="Sieber C.M.K."/>
            <person name="Emerson J.B."/>
            <person name="Anantharaman K."/>
            <person name="Thomas B.C."/>
            <person name="Malmstrom R."/>
            <person name="Stieglmeier M."/>
            <person name="Klingl A."/>
            <person name="Woyke T."/>
            <person name="Ryan C.M."/>
            <person name="Banfield J.F."/>
        </authorList>
    </citation>
    <scope>NUCLEOTIDE SEQUENCE [LARGE SCALE GENOMIC DNA]</scope>
</reference>
<dbReference type="InterPro" id="IPR029063">
    <property type="entry name" value="SAM-dependent_MTases_sf"/>
</dbReference>
<dbReference type="GO" id="GO:0032259">
    <property type="term" value="P:methylation"/>
    <property type="evidence" value="ECO:0007669"/>
    <property type="project" value="UniProtKB-KW"/>
</dbReference>
<comment type="caution">
    <text evidence="7">The sequence shown here is derived from an EMBL/GenBank/DDBJ whole genome shotgun (WGS) entry which is preliminary data.</text>
</comment>
<feature type="domain" description="Methyltransferase small" evidence="6">
    <location>
        <begin position="67"/>
        <end position="157"/>
    </location>
</feature>
<keyword evidence="4" id="KW-0949">S-adenosyl-L-methionine</keyword>
<protein>
    <recommendedName>
        <fullName evidence="1">peptide chain release factor N(5)-glutamine methyltransferase</fullName>
        <ecNumber evidence="1">2.1.1.297</ecNumber>
    </recommendedName>
</protein>
<dbReference type="InterPro" id="IPR004556">
    <property type="entry name" value="HemK-like"/>
</dbReference>